<name>A0ACA9NQE5_9GLOM</name>
<proteinExistence type="predicted"/>
<dbReference type="Proteomes" id="UP000789525">
    <property type="component" value="Unassembled WGS sequence"/>
</dbReference>
<reference evidence="1" key="1">
    <citation type="submission" date="2021-06" db="EMBL/GenBank/DDBJ databases">
        <authorList>
            <person name="Kallberg Y."/>
            <person name="Tangrot J."/>
            <person name="Rosling A."/>
        </authorList>
    </citation>
    <scope>NUCLEOTIDE SEQUENCE</scope>
    <source>
        <strain evidence="1">CL356</strain>
    </source>
</reference>
<evidence type="ECO:0000313" key="2">
    <source>
        <dbReference type="Proteomes" id="UP000789525"/>
    </source>
</evidence>
<feature type="non-terminal residue" evidence="1">
    <location>
        <position position="85"/>
    </location>
</feature>
<comment type="caution">
    <text evidence="1">The sequence shown here is derived from an EMBL/GenBank/DDBJ whole genome shotgun (WGS) entry which is preliminary data.</text>
</comment>
<organism evidence="1 2">
    <name type="scientific">Acaulospora colombiana</name>
    <dbReference type="NCBI Taxonomy" id="27376"/>
    <lineage>
        <taxon>Eukaryota</taxon>
        <taxon>Fungi</taxon>
        <taxon>Fungi incertae sedis</taxon>
        <taxon>Mucoromycota</taxon>
        <taxon>Glomeromycotina</taxon>
        <taxon>Glomeromycetes</taxon>
        <taxon>Diversisporales</taxon>
        <taxon>Acaulosporaceae</taxon>
        <taxon>Acaulospora</taxon>
    </lineage>
</organism>
<accession>A0ACA9NQE5</accession>
<protein>
    <submittedName>
        <fullName evidence="1">11109_t:CDS:1</fullName>
    </submittedName>
</protein>
<evidence type="ECO:0000313" key="1">
    <source>
        <dbReference type="EMBL" id="CAG8671419.1"/>
    </source>
</evidence>
<gene>
    <name evidence="1" type="ORF">ACOLOM_LOCUS8965</name>
</gene>
<dbReference type="EMBL" id="CAJVPT010024662">
    <property type="protein sequence ID" value="CAG8671419.1"/>
    <property type="molecule type" value="Genomic_DNA"/>
</dbReference>
<sequence length="85" mass="9599">MLSTGKKVAVKQMDLAHQPRKELIVNEILVMKESQHPNIVNFLDAYLVKGNELWVVMEYMEGGALTDVIENNSLQEDQIASISLE</sequence>
<keyword evidence="2" id="KW-1185">Reference proteome</keyword>